<feature type="transmembrane region" description="Helical" evidence="8">
    <location>
        <begin position="65"/>
        <end position="90"/>
    </location>
</feature>
<evidence type="ECO:0000256" key="4">
    <source>
        <dbReference type="ARBA" id="ARBA00023040"/>
    </source>
</evidence>
<organism evidence="10 11">
    <name type="scientific">Adineta steineri</name>
    <dbReference type="NCBI Taxonomy" id="433720"/>
    <lineage>
        <taxon>Eukaryota</taxon>
        <taxon>Metazoa</taxon>
        <taxon>Spiralia</taxon>
        <taxon>Gnathifera</taxon>
        <taxon>Rotifera</taxon>
        <taxon>Eurotatoria</taxon>
        <taxon>Bdelloidea</taxon>
        <taxon>Adinetida</taxon>
        <taxon>Adinetidae</taxon>
        <taxon>Adineta</taxon>
    </lineage>
</organism>
<accession>A0A814JNX6</accession>
<keyword evidence="7" id="KW-0807">Transducer</keyword>
<protein>
    <recommendedName>
        <fullName evidence="9">G-protein coupled receptors family 1 profile domain-containing protein</fullName>
    </recommendedName>
</protein>
<comment type="subcellular location">
    <subcellularLocation>
        <location evidence="1">Membrane</location>
        <topology evidence="1">Multi-pass membrane protein</topology>
    </subcellularLocation>
</comment>
<dbReference type="PANTHER" id="PTHR24243">
    <property type="entry name" value="G-PROTEIN COUPLED RECEPTOR"/>
    <property type="match status" value="1"/>
</dbReference>
<evidence type="ECO:0000256" key="6">
    <source>
        <dbReference type="ARBA" id="ARBA00023170"/>
    </source>
</evidence>
<dbReference type="GO" id="GO:0005886">
    <property type="term" value="C:plasma membrane"/>
    <property type="evidence" value="ECO:0007669"/>
    <property type="project" value="TreeGrafter"/>
</dbReference>
<evidence type="ECO:0000256" key="8">
    <source>
        <dbReference type="SAM" id="Phobius"/>
    </source>
</evidence>
<dbReference type="InterPro" id="IPR000276">
    <property type="entry name" value="GPCR_Rhodpsn"/>
</dbReference>
<keyword evidence="2 8" id="KW-0812">Transmembrane</keyword>
<evidence type="ECO:0000256" key="3">
    <source>
        <dbReference type="ARBA" id="ARBA00022989"/>
    </source>
</evidence>
<dbReference type="SUPFAM" id="SSF81321">
    <property type="entry name" value="Family A G protein-coupled receptor-like"/>
    <property type="match status" value="1"/>
</dbReference>
<feature type="transmembrane region" description="Helical" evidence="8">
    <location>
        <begin position="110"/>
        <end position="138"/>
    </location>
</feature>
<dbReference type="PANTHER" id="PTHR24243:SF233">
    <property type="entry name" value="THYROTROPIN-RELEASING HORMONE RECEPTOR"/>
    <property type="match status" value="1"/>
</dbReference>
<dbReference type="GO" id="GO:0004930">
    <property type="term" value="F:G protein-coupled receptor activity"/>
    <property type="evidence" value="ECO:0007669"/>
    <property type="project" value="UniProtKB-KW"/>
</dbReference>
<feature type="domain" description="G-protein coupled receptors family 1 profile" evidence="9">
    <location>
        <begin position="1"/>
        <end position="263"/>
    </location>
</feature>
<evidence type="ECO:0000313" key="11">
    <source>
        <dbReference type="Proteomes" id="UP000663845"/>
    </source>
</evidence>
<keyword evidence="4" id="KW-0297">G-protein coupled receptor</keyword>
<feature type="transmembrane region" description="Helical" evidence="8">
    <location>
        <begin position="244"/>
        <end position="266"/>
    </location>
</feature>
<proteinExistence type="predicted"/>
<evidence type="ECO:0000256" key="2">
    <source>
        <dbReference type="ARBA" id="ARBA00022692"/>
    </source>
</evidence>
<evidence type="ECO:0000256" key="1">
    <source>
        <dbReference type="ARBA" id="ARBA00004141"/>
    </source>
</evidence>
<dbReference type="AlphaFoldDB" id="A0A814JNX6"/>
<comment type="caution">
    <text evidence="10">The sequence shown here is derived from an EMBL/GenBank/DDBJ whole genome shotgun (WGS) entry which is preliminary data.</text>
</comment>
<keyword evidence="6" id="KW-0675">Receptor</keyword>
<keyword evidence="5 8" id="KW-0472">Membrane</keyword>
<keyword evidence="3 8" id="KW-1133">Transmembrane helix</keyword>
<reference evidence="10" key="1">
    <citation type="submission" date="2021-02" db="EMBL/GenBank/DDBJ databases">
        <authorList>
            <person name="Nowell W R."/>
        </authorList>
    </citation>
    <scope>NUCLEOTIDE SEQUENCE</scope>
</reference>
<feature type="transmembrane region" description="Helical" evidence="8">
    <location>
        <begin position="200"/>
        <end position="224"/>
    </location>
</feature>
<evidence type="ECO:0000313" key="10">
    <source>
        <dbReference type="EMBL" id="CAF1040581.1"/>
    </source>
</evidence>
<evidence type="ECO:0000256" key="7">
    <source>
        <dbReference type="ARBA" id="ARBA00023224"/>
    </source>
</evidence>
<evidence type="ECO:0000259" key="9">
    <source>
        <dbReference type="PROSITE" id="PS50262"/>
    </source>
</evidence>
<name>A0A814JNX6_9BILA</name>
<dbReference type="PROSITE" id="PS50262">
    <property type="entry name" value="G_PROTEIN_RECEP_F1_2"/>
    <property type="match status" value="1"/>
</dbReference>
<dbReference type="Pfam" id="PF00001">
    <property type="entry name" value="7tm_1"/>
    <property type="match status" value="1"/>
</dbReference>
<sequence length="289" mass="32908">MLPSVVGFFNGKNGTETYVWWCKIMNYSADVGYTLSVLALCLASIDRYHATSRNARLRQRSSMKVATISVSIVTLISLLLSMPDLLYWYIDDSFGDPICIYDSIFYYIYSYYFISIFLYLFVSLSLLIIFGVLTYYNLKNVQHASVRNRPNVISAGATAAHTASMITRIPNNNNGNHTIIQQNDTQQAMKTSKQSIDTQFSVMLILEILCYSFANIPSCIQVVYAQATANYLKSDMTQAIEGLFANLLFVIASTSFCTSFYIYYFSSSTYRQNIKKMLCKKRQIWPAHN</sequence>
<gene>
    <name evidence="10" type="ORF">JYZ213_LOCUS18116</name>
</gene>
<feature type="transmembrane region" description="Helical" evidence="8">
    <location>
        <begin position="24"/>
        <end position="45"/>
    </location>
</feature>
<evidence type="ECO:0000256" key="5">
    <source>
        <dbReference type="ARBA" id="ARBA00023136"/>
    </source>
</evidence>
<dbReference type="EMBL" id="CAJNOG010000174">
    <property type="protein sequence ID" value="CAF1040581.1"/>
    <property type="molecule type" value="Genomic_DNA"/>
</dbReference>
<dbReference type="Proteomes" id="UP000663845">
    <property type="component" value="Unassembled WGS sequence"/>
</dbReference>
<dbReference type="InterPro" id="IPR017452">
    <property type="entry name" value="GPCR_Rhodpsn_7TM"/>
</dbReference>
<dbReference type="Gene3D" id="1.20.1070.10">
    <property type="entry name" value="Rhodopsin 7-helix transmembrane proteins"/>
    <property type="match status" value="1"/>
</dbReference>